<gene>
    <name evidence="1" type="ORF">SAMN05216370_0884</name>
</gene>
<protein>
    <recommendedName>
        <fullName evidence="3">DUF3037 domain-containing protein</fullName>
    </recommendedName>
</protein>
<reference evidence="1 2" key="1">
    <citation type="submission" date="2016-10" db="EMBL/GenBank/DDBJ databases">
        <authorList>
            <person name="Varghese N."/>
            <person name="Submissions S."/>
        </authorList>
    </citation>
    <scope>NUCLEOTIDE SEQUENCE [LARGE SCALE GENOMIC DNA]</scope>
    <source>
        <strain evidence="1 2">DSM 17833</strain>
    </source>
</reference>
<evidence type="ECO:0008006" key="3">
    <source>
        <dbReference type="Google" id="ProtNLM"/>
    </source>
</evidence>
<comment type="caution">
    <text evidence="1">The sequence shown here is derived from an EMBL/GenBank/DDBJ whole genome shotgun (WGS) entry which is preliminary data.</text>
</comment>
<evidence type="ECO:0000313" key="2">
    <source>
        <dbReference type="Proteomes" id="UP000242418"/>
    </source>
</evidence>
<keyword evidence="2" id="KW-1185">Reference proteome</keyword>
<sequence length="274" mass="31119">MLKFKYSIIKYMPDPRRGEIVNVGLVVFKPNQLDVHVINASAKLRMLDGSSSVDDIESLKSAMEEIGAIAGDIETAKGILRSFKLASFLSEEAEFVLDNINQYDQRVRSLFNLLVKPHASKERTVKTHRILTNIKERFESLDLLAKSTDDLSRHKVVYNYPLNEKSGFHADFLLKNGKFHITEAIDFNVNDLNSKFKETSLKMMTFMEGRKALGEDTGSFFVYSASMATKKEITSHLNLASDYSDQIFNLDCPKENARYFDTICSLAGQNRLIH</sequence>
<proteinExistence type="predicted"/>
<dbReference type="Pfam" id="PF11236">
    <property type="entry name" value="DUF3037"/>
    <property type="match status" value="1"/>
</dbReference>
<dbReference type="EMBL" id="FMTL01000001">
    <property type="protein sequence ID" value="SCW38973.1"/>
    <property type="molecule type" value="Genomic_DNA"/>
</dbReference>
<organism evidence="1 2">
    <name type="scientific">Pseudomonas peli</name>
    <dbReference type="NCBI Taxonomy" id="592361"/>
    <lineage>
        <taxon>Bacteria</taxon>
        <taxon>Pseudomonadati</taxon>
        <taxon>Pseudomonadota</taxon>
        <taxon>Gammaproteobacteria</taxon>
        <taxon>Pseudomonadales</taxon>
        <taxon>Pseudomonadaceae</taxon>
        <taxon>Pseudomonas</taxon>
    </lineage>
</organism>
<accession>A0AB37Z3M4</accession>
<dbReference type="AlphaFoldDB" id="A0AB37Z3M4"/>
<dbReference type="Proteomes" id="UP000242418">
    <property type="component" value="Unassembled WGS sequence"/>
</dbReference>
<evidence type="ECO:0000313" key="1">
    <source>
        <dbReference type="EMBL" id="SCW38973.1"/>
    </source>
</evidence>
<name>A0AB37Z3M4_9PSED</name>
<dbReference type="InterPro" id="IPR021398">
    <property type="entry name" value="DUF3037"/>
</dbReference>
<dbReference type="RefSeq" id="WP_090248722.1">
    <property type="nucleotide sequence ID" value="NZ_FMTL01000001.1"/>
</dbReference>